<dbReference type="EMBL" id="LGRX02034630">
    <property type="protein sequence ID" value="KAK3237357.1"/>
    <property type="molecule type" value="Genomic_DNA"/>
</dbReference>
<feature type="compositionally biased region" description="Polar residues" evidence="1">
    <location>
        <begin position="237"/>
        <end position="255"/>
    </location>
</feature>
<accession>A0AAE0BKL7</accession>
<feature type="region of interest" description="Disordered" evidence="1">
    <location>
        <begin position="237"/>
        <end position="268"/>
    </location>
</feature>
<feature type="region of interest" description="Disordered" evidence="1">
    <location>
        <begin position="118"/>
        <end position="155"/>
    </location>
</feature>
<feature type="compositionally biased region" description="Pro residues" evidence="1">
    <location>
        <begin position="538"/>
        <end position="549"/>
    </location>
</feature>
<protein>
    <submittedName>
        <fullName evidence="2">Uncharacterized protein</fullName>
    </submittedName>
</protein>
<dbReference type="Proteomes" id="UP001190700">
    <property type="component" value="Unassembled WGS sequence"/>
</dbReference>
<evidence type="ECO:0000313" key="3">
    <source>
        <dbReference type="Proteomes" id="UP001190700"/>
    </source>
</evidence>
<dbReference type="AlphaFoldDB" id="A0AAE0BKL7"/>
<feature type="region of interest" description="Disordered" evidence="1">
    <location>
        <begin position="538"/>
        <end position="575"/>
    </location>
</feature>
<reference evidence="2 3" key="1">
    <citation type="journal article" date="2015" name="Genome Biol. Evol.">
        <title>Comparative Genomics of a Bacterivorous Green Alga Reveals Evolutionary Causalities and Consequences of Phago-Mixotrophic Mode of Nutrition.</title>
        <authorList>
            <person name="Burns J.A."/>
            <person name="Paasch A."/>
            <person name="Narechania A."/>
            <person name="Kim E."/>
        </authorList>
    </citation>
    <scope>NUCLEOTIDE SEQUENCE [LARGE SCALE GENOMIC DNA]</scope>
    <source>
        <strain evidence="2 3">PLY_AMNH</strain>
    </source>
</reference>
<keyword evidence="3" id="KW-1185">Reference proteome</keyword>
<proteinExistence type="predicted"/>
<evidence type="ECO:0000313" key="2">
    <source>
        <dbReference type="EMBL" id="KAK3237357.1"/>
    </source>
</evidence>
<feature type="compositionally biased region" description="Gly residues" evidence="1">
    <location>
        <begin position="556"/>
        <end position="572"/>
    </location>
</feature>
<organism evidence="2 3">
    <name type="scientific">Cymbomonas tetramitiformis</name>
    <dbReference type="NCBI Taxonomy" id="36881"/>
    <lineage>
        <taxon>Eukaryota</taxon>
        <taxon>Viridiplantae</taxon>
        <taxon>Chlorophyta</taxon>
        <taxon>Pyramimonadophyceae</taxon>
        <taxon>Pyramimonadales</taxon>
        <taxon>Pyramimonadaceae</taxon>
        <taxon>Cymbomonas</taxon>
    </lineage>
</organism>
<gene>
    <name evidence="2" type="ORF">CYMTET_52562</name>
</gene>
<name>A0AAE0BKL7_9CHLO</name>
<comment type="caution">
    <text evidence="2">The sequence shown here is derived from an EMBL/GenBank/DDBJ whole genome shotgun (WGS) entry which is preliminary data.</text>
</comment>
<sequence length="639" mass="68677">MAAPAKLPVYDDDGAFDPACTSTLISGLELLGQYAFPLDARSKVFCLDCVLSTPQLVSIFAEVTSALANSGTPLEHLVVIPNHTTSAADAQFQALQDASAMFLGPAYAWGGDAERKAPADLFGTPSPQMKPMRRAPPSEADTEDSQQQEGHCGMSPVRDLHSAALMNSALMLPPQELAHPPYGIPAVDAGSHHNMLGVSTAEALVPAQPAAQPAKYVAPALRNPTTRALLPSLLNAPSRSVNPLPVNPQTVTASHLPQPQPPVALAPPSSQLLPPLPVSLRVLSPQHLEPGEAAGIPSFAALMDATVPSMGFEELMSGSVDGLTVDDLASPSALRREMRENYSGDGVSKAVKSVMRRVMQVDTLGESTEFLHTPLHLAQDLVTTEGNKLKVKDRLKFPKRDRFLTYCRKRVAEWNTILLSGCGVFSPSYGAHLVHQRTALIIKARYEFLNELVEYAALEWSWCSWEGIYVFLTAKYVAVWEMSPFSKAVKLDRDLLRFHSEELVGDRREAVRQYISDTVLPTQLTDILAKVNMVTGPPTPAAPRVPVPSVPRAGDGAVGGPQGGGSAQGGGSSSVTHRCPLCGGPHQYRTDHYDHPRDAPITVVCGKEKLIDGVKKRCVLKHAFSGPLRTPCEHTEDVA</sequence>
<evidence type="ECO:0000256" key="1">
    <source>
        <dbReference type="SAM" id="MobiDB-lite"/>
    </source>
</evidence>